<evidence type="ECO:0000313" key="1">
    <source>
        <dbReference type="EMBL" id="KTF07321.1"/>
    </source>
</evidence>
<organism evidence="1">
    <name type="scientific">marine sediment metagenome</name>
    <dbReference type="NCBI Taxonomy" id="412755"/>
    <lineage>
        <taxon>unclassified sequences</taxon>
        <taxon>metagenomes</taxon>
        <taxon>ecological metagenomes</taxon>
    </lineage>
</organism>
<gene>
    <name evidence="1" type="ORF">MGSAQ_001184</name>
</gene>
<proteinExistence type="predicted"/>
<comment type="caution">
    <text evidence="1">The sequence shown here is derived from an EMBL/GenBank/DDBJ whole genome shotgun (WGS) entry which is preliminary data.</text>
</comment>
<protein>
    <submittedName>
        <fullName evidence="1">Uncharacterized protein</fullName>
    </submittedName>
</protein>
<reference evidence="1" key="1">
    <citation type="submission" date="2013-11" db="EMBL/GenBank/DDBJ databases">
        <title>Microbial diversity, functional groups and degradation webs in Northern and Southern Mediterranean and Red Sea marine crude oil polluted sites.</title>
        <authorList>
            <person name="Daffonchio D."/>
            <person name="Mapelli F."/>
            <person name="Ferrer M."/>
            <person name="Richter M."/>
            <person name="Cherif A."/>
            <person name="Malkawi H.I."/>
            <person name="Yakimov M.M."/>
            <person name="Abdel-Fattah Y.R."/>
            <person name="Blaghen M."/>
            <person name="Golyshin P.N."/>
            <person name="Kalogerakis N."/>
            <person name="Boon N."/>
            <person name="Magagnini M."/>
            <person name="Fava F."/>
        </authorList>
    </citation>
    <scope>NUCLEOTIDE SEQUENCE</scope>
</reference>
<dbReference type="EMBL" id="AYSL01000623">
    <property type="protein sequence ID" value="KTF07321.1"/>
    <property type="molecule type" value="Genomic_DNA"/>
</dbReference>
<sequence>MDNYYSLYESVLGNYFPKDSPKWIFRINKINNLKIGY</sequence>
<accession>A0A1B6NVH0</accession>
<name>A0A1B6NVH0_9ZZZZ</name>
<dbReference type="AlphaFoldDB" id="A0A1B6NVH0"/>